<dbReference type="OrthoDB" id="7946249at2"/>
<dbReference type="Gene3D" id="3.40.1190.20">
    <property type="match status" value="1"/>
</dbReference>
<dbReference type="InterPro" id="IPR002173">
    <property type="entry name" value="Carboh/pur_kinase_PfkB_CS"/>
</dbReference>
<dbReference type="InterPro" id="IPR011611">
    <property type="entry name" value="PfkB_dom"/>
</dbReference>
<feature type="domain" description="Carbohydrate kinase PfkB" evidence="4">
    <location>
        <begin position="6"/>
        <end position="313"/>
    </location>
</feature>
<dbReference type="GO" id="GO:0016301">
    <property type="term" value="F:kinase activity"/>
    <property type="evidence" value="ECO:0007669"/>
    <property type="project" value="UniProtKB-KW"/>
</dbReference>
<comment type="caution">
    <text evidence="5">The sequence shown here is derived from an EMBL/GenBank/DDBJ whole genome shotgun (WGS) entry which is preliminary data.</text>
</comment>
<dbReference type="SUPFAM" id="SSF53613">
    <property type="entry name" value="Ribokinase-like"/>
    <property type="match status" value="1"/>
</dbReference>
<keyword evidence="2 5" id="KW-0418">Kinase</keyword>
<evidence type="ECO:0000256" key="2">
    <source>
        <dbReference type="ARBA" id="ARBA00022777"/>
    </source>
</evidence>
<keyword evidence="1" id="KW-0808">Transferase</keyword>
<dbReference type="Proteomes" id="UP000295157">
    <property type="component" value="Unassembled WGS sequence"/>
</dbReference>
<evidence type="ECO:0000313" key="6">
    <source>
        <dbReference type="Proteomes" id="UP000295157"/>
    </source>
</evidence>
<dbReference type="PANTHER" id="PTHR10584">
    <property type="entry name" value="SUGAR KINASE"/>
    <property type="match status" value="1"/>
</dbReference>
<evidence type="ECO:0000259" key="4">
    <source>
        <dbReference type="Pfam" id="PF00294"/>
    </source>
</evidence>
<reference evidence="5 6" key="1">
    <citation type="submission" date="2019-02" db="EMBL/GenBank/DDBJ databases">
        <title>Draft genome sequences of novel Actinobacteria.</title>
        <authorList>
            <person name="Sahin N."/>
            <person name="Ay H."/>
            <person name="Saygin H."/>
        </authorList>
    </citation>
    <scope>NUCLEOTIDE SEQUENCE [LARGE SCALE GENOMIC DNA]</scope>
    <source>
        <strain evidence="5 6">KC201</strain>
    </source>
</reference>
<evidence type="ECO:0000313" key="5">
    <source>
        <dbReference type="EMBL" id="TDB95801.1"/>
    </source>
</evidence>
<dbReference type="RefSeq" id="WP_132341455.1">
    <property type="nucleotide sequence ID" value="NZ_SMJZ01000306.1"/>
</dbReference>
<feature type="region of interest" description="Disordered" evidence="3">
    <location>
        <begin position="202"/>
        <end position="222"/>
    </location>
</feature>
<evidence type="ECO:0000256" key="3">
    <source>
        <dbReference type="SAM" id="MobiDB-lite"/>
    </source>
</evidence>
<evidence type="ECO:0000256" key="1">
    <source>
        <dbReference type="ARBA" id="ARBA00022679"/>
    </source>
</evidence>
<proteinExistence type="predicted"/>
<dbReference type="AlphaFoldDB" id="A0A4R4MR14"/>
<dbReference type="InterPro" id="IPR029056">
    <property type="entry name" value="Ribokinase-like"/>
</dbReference>
<protein>
    <submittedName>
        <fullName evidence="5">Carbohydrate kinase family protein</fullName>
    </submittedName>
</protein>
<dbReference type="EMBL" id="SMJZ01000306">
    <property type="protein sequence ID" value="TDB95801.1"/>
    <property type="molecule type" value="Genomic_DNA"/>
</dbReference>
<dbReference type="Pfam" id="PF00294">
    <property type="entry name" value="PfkB"/>
    <property type="match status" value="1"/>
</dbReference>
<gene>
    <name evidence="5" type="ORF">E1267_41515</name>
</gene>
<dbReference type="PANTHER" id="PTHR10584:SF166">
    <property type="entry name" value="RIBOKINASE"/>
    <property type="match status" value="1"/>
</dbReference>
<name>A0A4R4MR14_9ACTN</name>
<dbReference type="GO" id="GO:0005829">
    <property type="term" value="C:cytosol"/>
    <property type="evidence" value="ECO:0007669"/>
    <property type="project" value="TreeGrafter"/>
</dbReference>
<dbReference type="PROSITE" id="PS00584">
    <property type="entry name" value="PFKB_KINASES_2"/>
    <property type="match status" value="1"/>
</dbReference>
<keyword evidence="6" id="KW-1185">Reference proteome</keyword>
<organism evidence="5 6">
    <name type="scientific">Nonomuraea longispora</name>
    <dbReference type="NCBI Taxonomy" id="1848320"/>
    <lineage>
        <taxon>Bacteria</taxon>
        <taxon>Bacillati</taxon>
        <taxon>Actinomycetota</taxon>
        <taxon>Actinomycetes</taxon>
        <taxon>Streptosporangiales</taxon>
        <taxon>Streptosporangiaceae</taxon>
        <taxon>Nonomuraea</taxon>
    </lineage>
</organism>
<sequence length="317" mass="31533">MARDFDLLVVGDANPDVVLSGAPRGLAYGQREQLVSGGDLVLGGSGAITACGAARLGLRTAFAGRVGDDAAGRFVLDVMAGRGVDVSHCVVGPRPTAMTVVLADGADRAILTSPGCLPDLTVADVPRGLARHVHVSSYFLQPALAAGLPGFLEGERRAGATTSLDTNDDPAGAWDGVAGVLGEVDVFLPNAAEALSVAARLPQPPGSSAAAAGPPGGHPEGVEAAAARLGALGPVVVVKNGGDGALAWERGSLTRAPAVPVEPVDTVGAGDSFDAGFLAARLRGMSLPECLRVAVTCGSLSTQAAGGTAAQPTWKEL</sequence>
<accession>A0A4R4MR14</accession>